<evidence type="ECO:0000313" key="2">
    <source>
        <dbReference type="Proteomes" id="UP000765509"/>
    </source>
</evidence>
<dbReference type="EMBL" id="AVOT02036413">
    <property type="protein sequence ID" value="MBW0530900.1"/>
    <property type="molecule type" value="Genomic_DNA"/>
</dbReference>
<organism evidence="1 2">
    <name type="scientific">Austropuccinia psidii MF-1</name>
    <dbReference type="NCBI Taxonomy" id="1389203"/>
    <lineage>
        <taxon>Eukaryota</taxon>
        <taxon>Fungi</taxon>
        <taxon>Dikarya</taxon>
        <taxon>Basidiomycota</taxon>
        <taxon>Pucciniomycotina</taxon>
        <taxon>Pucciniomycetes</taxon>
        <taxon>Pucciniales</taxon>
        <taxon>Sphaerophragmiaceae</taxon>
        <taxon>Austropuccinia</taxon>
    </lineage>
</organism>
<comment type="caution">
    <text evidence="1">The sequence shown here is derived from an EMBL/GenBank/DDBJ whole genome shotgun (WGS) entry which is preliminary data.</text>
</comment>
<accession>A0A9Q3F559</accession>
<keyword evidence="2" id="KW-1185">Reference proteome</keyword>
<dbReference type="Proteomes" id="UP000765509">
    <property type="component" value="Unassembled WGS sequence"/>
</dbReference>
<dbReference type="AlphaFoldDB" id="A0A9Q3F559"/>
<evidence type="ECO:0000313" key="1">
    <source>
        <dbReference type="EMBL" id="MBW0530900.1"/>
    </source>
</evidence>
<proteinExistence type="predicted"/>
<gene>
    <name evidence="1" type="ORF">O181_070615</name>
</gene>
<sequence length="168" mass="19638">METSFESSKFNADKEKALPWFCRQKHRLTALYPDMSKFMIHRKILRKCGGYLENAVKSRTTEKSSATDIINILGEVSTRTRIGSRRVNLKTMFTTPWKDSVEKNPKENYNNIKYKSADIIRKIHICEITHHLAKTCPKRGKINEIDIEKEPYIEKEDNIIEENSDDKS</sequence>
<name>A0A9Q3F559_9BASI</name>
<reference evidence="1" key="1">
    <citation type="submission" date="2021-03" db="EMBL/GenBank/DDBJ databases">
        <title>Draft genome sequence of rust myrtle Austropuccinia psidii MF-1, a brazilian biotype.</title>
        <authorList>
            <person name="Quecine M.C."/>
            <person name="Pachon D.M.R."/>
            <person name="Bonatelli M.L."/>
            <person name="Correr F.H."/>
            <person name="Franceschini L.M."/>
            <person name="Leite T.F."/>
            <person name="Margarido G.R.A."/>
            <person name="Almeida C.A."/>
            <person name="Ferrarezi J.A."/>
            <person name="Labate C.A."/>
        </authorList>
    </citation>
    <scope>NUCLEOTIDE SEQUENCE</scope>
    <source>
        <strain evidence="1">MF-1</strain>
    </source>
</reference>
<protein>
    <submittedName>
        <fullName evidence="1">Uncharacterized protein</fullName>
    </submittedName>
</protein>